<name>A0A481YND7_9VIRU</name>
<evidence type="ECO:0000313" key="2">
    <source>
        <dbReference type="EMBL" id="QBK84626.1"/>
    </source>
</evidence>
<reference evidence="2" key="1">
    <citation type="journal article" date="2019" name="MBio">
        <title>Virus Genomes from Deep Sea Sediments Expand the Ocean Megavirome and Support Independent Origins of Viral Gigantism.</title>
        <authorList>
            <person name="Backstrom D."/>
            <person name="Yutin N."/>
            <person name="Jorgensen S.L."/>
            <person name="Dharamshi J."/>
            <person name="Homa F."/>
            <person name="Zaremba-Niedwiedzka K."/>
            <person name="Spang A."/>
            <person name="Wolf Y.I."/>
            <person name="Koonin E.V."/>
            <person name="Ettema T.J."/>
        </authorList>
    </citation>
    <scope>NUCLEOTIDE SEQUENCE</scope>
</reference>
<evidence type="ECO:0000256" key="1">
    <source>
        <dbReference type="SAM" id="MobiDB-lite"/>
    </source>
</evidence>
<organism evidence="2">
    <name type="scientific">Pithovirus LCDPAC01</name>
    <dbReference type="NCBI Taxonomy" id="2506600"/>
    <lineage>
        <taxon>Viruses</taxon>
        <taxon>Pithoviruses</taxon>
    </lineage>
</organism>
<protein>
    <submittedName>
        <fullName evidence="2">Uncharacterized protein</fullName>
    </submittedName>
</protein>
<accession>A0A481YND7</accession>
<dbReference type="EMBL" id="MK500281">
    <property type="protein sequence ID" value="QBK84626.1"/>
    <property type="molecule type" value="Genomic_DNA"/>
</dbReference>
<sequence length="284" mass="31350">MKITNNIKTMKPISFIKDYDIKRFALTNLKSYEFKTDAGQTINYTRVFSCYDGKSRQDASLGKVRVKFTDLSGKYSVQIYLEGDTGKRIAAKIQKLHLYSADLLKPFCNKLKIKMSGEALVQSGMYKCPVFVHANDDGTPKKDAPMIMFGRIFESTFIRYLAGVDEKKNKPIFKDIKTVAPLLGKEFEAVVTVIFSNVCKTATMSLQCSALNIVLLKPLSAPADMSDEESILNLVSLGADAISVMALEMSKTLNLEEVSSPDPATGLDNFLDGKSTELSSEGSI</sequence>
<feature type="region of interest" description="Disordered" evidence="1">
    <location>
        <begin position="258"/>
        <end position="284"/>
    </location>
</feature>
<gene>
    <name evidence="2" type="ORF">LCDPAC01_01070</name>
</gene>
<proteinExistence type="predicted"/>